<reference evidence="2 3" key="1">
    <citation type="journal article" date="2018" name="Evol. Lett.">
        <title>Horizontal gene cluster transfer increased hallucinogenic mushroom diversity.</title>
        <authorList>
            <person name="Reynolds H.T."/>
            <person name="Vijayakumar V."/>
            <person name="Gluck-Thaler E."/>
            <person name="Korotkin H.B."/>
            <person name="Matheny P.B."/>
            <person name="Slot J.C."/>
        </authorList>
    </citation>
    <scope>NUCLEOTIDE SEQUENCE [LARGE SCALE GENOMIC DNA]</scope>
    <source>
        <strain evidence="2 3">SRW20</strain>
    </source>
</reference>
<feature type="region of interest" description="Disordered" evidence="1">
    <location>
        <begin position="184"/>
        <end position="262"/>
    </location>
</feature>
<sequence>MPGYGSKEQPIVIDYNETEPDSLDPRDSNSSSERLLSKRLVGQPCAFRKFELVYSSNGVAACFVQRHASLPVASSGIAISSMALNLPPRHRRTTTRFVDYDRDITDNRRALHGVSESGSVQATANEVNSRRPESTPSLGTMGPSAPLQMVAQSTGSVAYIDQARSLGRQHSVIQDQHDPFQHLNQDIYSDNDESDSDGTTSPPSEPPLSSKRSEYQERPEFEQRGLETHLSQIFELGGSEPNRIVDNNRPSKKRRIQKDKPSRKIVEFKSFSGIKSSVLNLPKSPHNKPRRVLLPLRTSNLPIMTVSMRADVQFFDAHDRLHRISKISIPNDATYRHVVDAIMIDETAVVAYGDGPYQASLVRFQARQQVEDAAGCTPFLTDLVHEGHGLPLAGAAKGKKAVSCLAARGTKKGAVHFFTGGYDKTLRLWSGKETHSRILQTDLNSRFGPPVINTHLELAEQRHPADPCSQTGTKPGSTRSKFLLPLLLATFTSNTPYKVDSLDFQVQIFDERVKHGFSRASDCFFGARQNRASAKASRGDTNFSLFVKGYDDGTVRLWDFRNSKKPLLDKEYKDIGGVVHTVFAGSNILCYGENNLTFLDV</sequence>
<keyword evidence="3" id="KW-1185">Reference proteome</keyword>
<dbReference type="STRING" id="231916.A0A409W8S5"/>
<gene>
    <name evidence="2" type="ORF">CVT26_011396</name>
</gene>
<feature type="region of interest" description="Disordered" evidence="1">
    <location>
        <begin position="114"/>
        <end position="146"/>
    </location>
</feature>
<name>A0A409W8S5_9AGAR</name>
<accession>A0A409W8S5</accession>
<dbReference type="Gene3D" id="2.130.10.10">
    <property type="entry name" value="YVTN repeat-like/Quinoprotein amine dehydrogenase"/>
    <property type="match status" value="1"/>
</dbReference>
<dbReference type="SUPFAM" id="SSF50978">
    <property type="entry name" value="WD40 repeat-like"/>
    <property type="match status" value="1"/>
</dbReference>
<protein>
    <recommendedName>
        <fullName evidence="4">WD40 repeat-like protein</fullName>
    </recommendedName>
</protein>
<dbReference type="InParanoid" id="A0A409W8S5"/>
<comment type="caution">
    <text evidence="2">The sequence shown here is derived from an EMBL/GenBank/DDBJ whole genome shotgun (WGS) entry which is preliminary data.</text>
</comment>
<feature type="compositionally biased region" description="Basic and acidic residues" evidence="1">
    <location>
        <begin position="211"/>
        <end position="227"/>
    </location>
</feature>
<dbReference type="InterPro" id="IPR015943">
    <property type="entry name" value="WD40/YVTN_repeat-like_dom_sf"/>
</dbReference>
<evidence type="ECO:0000313" key="2">
    <source>
        <dbReference type="EMBL" id="PPQ74901.1"/>
    </source>
</evidence>
<dbReference type="EMBL" id="NHYE01005304">
    <property type="protein sequence ID" value="PPQ74901.1"/>
    <property type="molecule type" value="Genomic_DNA"/>
</dbReference>
<evidence type="ECO:0000256" key="1">
    <source>
        <dbReference type="SAM" id="MobiDB-lite"/>
    </source>
</evidence>
<feature type="region of interest" description="Disordered" evidence="1">
    <location>
        <begin position="1"/>
        <end position="35"/>
    </location>
</feature>
<feature type="compositionally biased region" description="Polar residues" evidence="1">
    <location>
        <begin position="116"/>
        <end position="127"/>
    </location>
</feature>
<proteinExistence type="predicted"/>
<evidence type="ECO:0000313" key="3">
    <source>
        <dbReference type="Proteomes" id="UP000284706"/>
    </source>
</evidence>
<dbReference type="InterPro" id="IPR036322">
    <property type="entry name" value="WD40_repeat_dom_sf"/>
</dbReference>
<organism evidence="2 3">
    <name type="scientific">Gymnopilus dilepis</name>
    <dbReference type="NCBI Taxonomy" id="231916"/>
    <lineage>
        <taxon>Eukaryota</taxon>
        <taxon>Fungi</taxon>
        <taxon>Dikarya</taxon>
        <taxon>Basidiomycota</taxon>
        <taxon>Agaricomycotina</taxon>
        <taxon>Agaricomycetes</taxon>
        <taxon>Agaricomycetidae</taxon>
        <taxon>Agaricales</taxon>
        <taxon>Agaricineae</taxon>
        <taxon>Hymenogastraceae</taxon>
        <taxon>Gymnopilus</taxon>
    </lineage>
</organism>
<dbReference type="OrthoDB" id="1897642at2759"/>
<dbReference type="Proteomes" id="UP000284706">
    <property type="component" value="Unassembled WGS sequence"/>
</dbReference>
<evidence type="ECO:0008006" key="4">
    <source>
        <dbReference type="Google" id="ProtNLM"/>
    </source>
</evidence>
<dbReference type="AlphaFoldDB" id="A0A409W8S5"/>